<reference evidence="2" key="1">
    <citation type="submission" date="2021-09" db="EMBL/GenBank/DDBJ databases">
        <authorList>
            <consortium name="AG Swart"/>
            <person name="Singh M."/>
            <person name="Singh A."/>
            <person name="Seah K."/>
            <person name="Emmerich C."/>
        </authorList>
    </citation>
    <scope>NUCLEOTIDE SEQUENCE</scope>
    <source>
        <strain evidence="2">ATCC30299</strain>
    </source>
</reference>
<gene>
    <name evidence="2" type="ORF">BSTOLATCC_MIC27127</name>
</gene>
<sequence length="102" mass="11076">MITTRLQKIITACEVLLNATSAVKTSTTAASAGGVLSKIITAGKYSKGFAYAGAAISAIDIVLTWTLDNETLEEFKSQIKNKKMLLNEESRELRDLKIISPR</sequence>
<accession>A0AAU9J623</accession>
<proteinExistence type="predicted"/>
<protein>
    <submittedName>
        <fullName evidence="2">Uncharacterized protein</fullName>
    </submittedName>
</protein>
<keyword evidence="3" id="KW-1185">Reference proteome</keyword>
<evidence type="ECO:0000313" key="2">
    <source>
        <dbReference type="EMBL" id="CAG9320655.1"/>
    </source>
</evidence>
<keyword evidence="1" id="KW-0812">Transmembrane</keyword>
<dbReference type="AlphaFoldDB" id="A0AAU9J623"/>
<keyword evidence="1" id="KW-0472">Membrane</keyword>
<evidence type="ECO:0000313" key="3">
    <source>
        <dbReference type="Proteomes" id="UP001162131"/>
    </source>
</evidence>
<dbReference type="EMBL" id="CAJZBQ010000026">
    <property type="protein sequence ID" value="CAG9320655.1"/>
    <property type="molecule type" value="Genomic_DNA"/>
</dbReference>
<keyword evidence="1" id="KW-1133">Transmembrane helix</keyword>
<dbReference type="Proteomes" id="UP001162131">
    <property type="component" value="Unassembled WGS sequence"/>
</dbReference>
<evidence type="ECO:0000256" key="1">
    <source>
        <dbReference type="SAM" id="Phobius"/>
    </source>
</evidence>
<feature type="transmembrane region" description="Helical" evidence="1">
    <location>
        <begin position="48"/>
        <end position="67"/>
    </location>
</feature>
<comment type="caution">
    <text evidence="2">The sequence shown here is derived from an EMBL/GenBank/DDBJ whole genome shotgun (WGS) entry which is preliminary data.</text>
</comment>
<name>A0AAU9J623_9CILI</name>
<organism evidence="2 3">
    <name type="scientific">Blepharisma stoltei</name>
    <dbReference type="NCBI Taxonomy" id="1481888"/>
    <lineage>
        <taxon>Eukaryota</taxon>
        <taxon>Sar</taxon>
        <taxon>Alveolata</taxon>
        <taxon>Ciliophora</taxon>
        <taxon>Postciliodesmatophora</taxon>
        <taxon>Heterotrichea</taxon>
        <taxon>Heterotrichida</taxon>
        <taxon>Blepharismidae</taxon>
        <taxon>Blepharisma</taxon>
    </lineage>
</organism>